<organism evidence="2 3">
    <name type="scientific">Actinokineospora soli</name>
    <dbReference type="NCBI Taxonomy" id="1048753"/>
    <lineage>
        <taxon>Bacteria</taxon>
        <taxon>Bacillati</taxon>
        <taxon>Actinomycetota</taxon>
        <taxon>Actinomycetes</taxon>
        <taxon>Pseudonocardiales</taxon>
        <taxon>Pseudonocardiaceae</taxon>
        <taxon>Actinokineospora</taxon>
    </lineage>
</organism>
<evidence type="ECO:0000256" key="1">
    <source>
        <dbReference type="SAM" id="MobiDB-lite"/>
    </source>
</evidence>
<comment type="caution">
    <text evidence="2">The sequence shown here is derived from an EMBL/GenBank/DDBJ whole genome shotgun (WGS) entry which is preliminary data.</text>
</comment>
<keyword evidence="3" id="KW-1185">Reference proteome</keyword>
<protein>
    <submittedName>
        <fullName evidence="2">Uncharacterized protein</fullName>
    </submittedName>
</protein>
<evidence type="ECO:0000313" key="3">
    <source>
        <dbReference type="Proteomes" id="UP001596512"/>
    </source>
</evidence>
<reference evidence="3" key="1">
    <citation type="journal article" date="2019" name="Int. J. Syst. Evol. Microbiol.">
        <title>The Global Catalogue of Microorganisms (GCM) 10K type strain sequencing project: providing services to taxonomists for standard genome sequencing and annotation.</title>
        <authorList>
            <consortium name="The Broad Institute Genomics Platform"/>
            <consortium name="The Broad Institute Genome Sequencing Center for Infectious Disease"/>
            <person name="Wu L."/>
            <person name="Ma J."/>
        </authorList>
    </citation>
    <scope>NUCLEOTIDE SEQUENCE [LARGE SCALE GENOMIC DNA]</scope>
    <source>
        <strain evidence="3">JCM 17695</strain>
    </source>
</reference>
<sequence length="298" mass="31532">MGQRRGGVQERWRVPPRRRPRGTGGCSEVTSLAPADGTRYKARNWDAELGAELIDDGTYLTAAGKDLITTLRSDLVETMEYGQVPAQVVPERQPRTGCSYDSVFMNAGRIGVVERCPDDLADRLTVYKATAKDADRPEVVFSIVLGSDSAQVVAMTDRFTAVAVPGPDRLVVYGEDGAQTASVPLDLGPGGIEQTGPVADTVGATGAFYWFAGSSTVALSMEDLKPMWTVRDTMGPGAVFAGRMLVPVADGLAVIDQTDGSRVGTLPVDRGGYSGTVALSSIGPIVLEQRGPLLVALR</sequence>
<gene>
    <name evidence="2" type="ORF">ACFQV2_05225</name>
</gene>
<name>A0ABW2TJH3_9PSEU</name>
<proteinExistence type="predicted"/>
<feature type="region of interest" description="Disordered" evidence="1">
    <location>
        <begin position="1"/>
        <end position="30"/>
    </location>
</feature>
<dbReference type="Proteomes" id="UP001596512">
    <property type="component" value="Unassembled WGS sequence"/>
</dbReference>
<evidence type="ECO:0000313" key="2">
    <source>
        <dbReference type="EMBL" id="MFC7613112.1"/>
    </source>
</evidence>
<accession>A0ABW2TJH3</accession>
<dbReference type="EMBL" id="JBHTEY010000004">
    <property type="protein sequence ID" value="MFC7613112.1"/>
    <property type="molecule type" value="Genomic_DNA"/>
</dbReference>